<dbReference type="Proteomes" id="UP000515158">
    <property type="component" value="Unplaced"/>
</dbReference>
<evidence type="ECO:0000256" key="1">
    <source>
        <dbReference type="ARBA" id="ARBA00004123"/>
    </source>
</evidence>
<dbReference type="PROSITE" id="PS50102">
    <property type="entry name" value="RRM"/>
    <property type="match status" value="6"/>
</dbReference>
<evidence type="ECO:0000256" key="5">
    <source>
        <dbReference type="ARBA" id="ARBA00023242"/>
    </source>
</evidence>
<dbReference type="CDD" id="cd12254">
    <property type="entry name" value="RRM_hnRNPH_ESRPs_RBM12_like"/>
    <property type="match status" value="1"/>
</dbReference>
<dbReference type="GO" id="GO:0005730">
    <property type="term" value="C:nucleolus"/>
    <property type="evidence" value="ECO:0007669"/>
    <property type="project" value="TreeGrafter"/>
</dbReference>
<feature type="domain" description="RRM" evidence="8">
    <location>
        <begin position="755"/>
        <end position="835"/>
    </location>
</feature>
<sequence length="882" mass="99716">MSRLIIKNLPSNITDDALRTKFSEKGVVTDVQLKYKNGVFRKFAFVGFKKEEDASAAREYFDNTCIGTSRIQVEICSDIRSKDKPRAWSKYAPGSSAYNKLHPEEAPPPPEQEDKEHNEKKNKKTDKDVVRDPKVKELLEKYKDDPQFAEYMETHLGKNSLWSNDAVGGTGDGPAITEQVVEDLQNTVLNSIPDEDLAQAKISDFEYLRRKMVKSKEKEKGKAVSEEKSNTKKSKVISEEPNSDGESASTKKKTKLFYVKVKGLPYKAKRKDVREFLKPLQTKSVRIPVKVKCVAYVGFATEKEANKALIKDRSFYMGKQIFVKPYEEHSETNKGDNVPDRYREQEESLKSEETIAESGRIFVRNLSYLTTEEDITQLFSKYGELSEVLLPIDFRTRKIKGYALVTFLLPEQAVQAYNELDGTVFEGRMLHLLPSKSKPSIDELLEQEGLDFKKKKALLLKKAATASHSWNTLFLGQNAVTNIIAETYNTTKEKVLDDSGKGSVAVRLALGETQIVTETRKFLTENGVQLDAFNKPSVQRSKTILLIKNLPAKTSAAEIRELFEPYGVLGRIILPPTGVTALVEFFDKMEAKKAFLKLAYTKFKDLPLYLEWAPEGSLTESDPNSSTKSTPVVVETNEEKEKTEEEQVEPETTLYLKNLSFNTTEENIRQHFARYGSLAKVTIATKPNPKVPGERLSQGFGFIQYYKKSSADNALKNLQNSELNGHKIEIKRSHRTLKEDTVQRKTVNQAKPTGTKILVRNIPFQATSDEVLELFKVFGEIKTLRLPKKMVGTGSHRGFAFVDYHTKNDAQNAMDSLCQSTHLYGRRLVLEWASPDDEDVDALRKRTAERFAGDEPHSKSFKKGVFDMKTAPKGKGDEADSD</sequence>
<organism evidence="10">
    <name type="scientific">Thrips palmi</name>
    <name type="common">Melon thrips</name>
    <dbReference type="NCBI Taxonomy" id="161013"/>
    <lineage>
        <taxon>Eukaryota</taxon>
        <taxon>Metazoa</taxon>
        <taxon>Ecdysozoa</taxon>
        <taxon>Arthropoda</taxon>
        <taxon>Hexapoda</taxon>
        <taxon>Insecta</taxon>
        <taxon>Pterygota</taxon>
        <taxon>Neoptera</taxon>
        <taxon>Paraneoptera</taxon>
        <taxon>Thysanoptera</taxon>
        <taxon>Terebrantia</taxon>
        <taxon>Thripoidea</taxon>
        <taxon>Thripidae</taxon>
        <taxon>Thrips</taxon>
    </lineage>
</organism>
<comment type="similarity">
    <text evidence="2">Belongs to the RRM MRD1 family.</text>
</comment>
<evidence type="ECO:0000256" key="2">
    <source>
        <dbReference type="ARBA" id="ARBA00008033"/>
    </source>
</evidence>
<dbReference type="SUPFAM" id="SSF54928">
    <property type="entry name" value="RNA-binding domain, RBD"/>
    <property type="match status" value="5"/>
</dbReference>
<evidence type="ECO:0000313" key="10">
    <source>
        <dbReference type="RefSeq" id="XP_034241109.1"/>
    </source>
</evidence>
<dbReference type="PANTHER" id="PTHR48039">
    <property type="entry name" value="RNA-BINDING MOTIF PROTEIN 14B"/>
    <property type="match status" value="1"/>
</dbReference>
<feature type="domain" description="RRM" evidence="8">
    <location>
        <begin position="257"/>
        <end position="328"/>
    </location>
</feature>
<feature type="region of interest" description="Disordered" evidence="7">
    <location>
        <begin position="86"/>
        <end position="130"/>
    </location>
</feature>
<feature type="compositionally biased region" description="Basic and acidic residues" evidence="7">
    <location>
        <begin position="216"/>
        <end position="230"/>
    </location>
</feature>
<evidence type="ECO:0000256" key="6">
    <source>
        <dbReference type="PROSITE-ProRule" id="PRU00176"/>
    </source>
</evidence>
<dbReference type="PANTHER" id="PTHR48039:SF5">
    <property type="entry name" value="RNA-BINDING PROTEIN 28"/>
    <property type="match status" value="1"/>
</dbReference>
<evidence type="ECO:0000313" key="9">
    <source>
        <dbReference type="Proteomes" id="UP000515158"/>
    </source>
</evidence>
<dbReference type="InterPro" id="IPR012677">
    <property type="entry name" value="Nucleotide-bd_a/b_plait_sf"/>
</dbReference>
<feature type="domain" description="RRM" evidence="8">
    <location>
        <begin position="359"/>
        <end position="437"/>
    </location>
</feature>
<dbReference type="CDD" id="cd12571">
    <property type="entry name" value="RRM6_RBM19"/>
    <property type="match status" value="1"/>
</dbReference>
<keyword evidence="9" id="KW-1185">Reference proteome</keyword>
<feature type="domain" description="RRM" evidence="8">
    <location>
        <begin position="2"/>
        <end position="78"/>
    </location>
</feature>
<name>A0A6P8ZMS4_THRPL</name>
<proteinExistence type="inferred from homology"/>
<feature type="compositionally biased region" description="Polar residues" evidence="7">
    <location>
        <begin position="618"/>
        <end position="629"/>
    </location>
</feature>
<feature type="compositionally biased region" description="Basic and acidic residues" evidence="7">
    <location>
        <begin position="112"/>
        <end position="130"/>
    </location>
</feature>
<keyword evidence="3" id="KW-0677">Repeat</keyword>
<evidence type="ECO:0000259" key="8">
    <source>
        <dbReference type="PROSITE" id="PS50102"/>
    </source>
</evidence>
<keyword evidence="5" id="KW-0539">Nucleus</keyword>
<feature type="region of interest" description="Disordered" evidence="7">
    <location>
        <begin position="850"/>
        <end position="882"/>
    </location>
</feature>
<dbReference type="FunFam" id="3.30.70.330:FF:000738">
    <property type="entry name" value="RNA-binding motif protein 19"/>
    <property type="match status" value="1"/>
</dbReference>
<dbReference type="GO" id="GO:0003729">
    <property type="term" value="F:mRNA binding"/>
    <property type="evidence" value="ECO:0007669"/>
    <property type="project" value="TreeGrafter"/>
</dbReference>
<evidence type="ECO:0000256" key="3">
    <source>
        <dbReference type="ARBA" id="ARBA00022737"/>
    </source>
</evidence>
<dbReference type="InterPro" id="IPR034423">
    <property type="entry name" value="RBM19_RRM5"/>
</dbReference>
<dbReference type="InterPro" id="IPR034421">
    <property type="entry name" value="RBM19_RRM6"/>
</dbReference>
<dbReference type="InterPro" id="IPR000504">
    <property type="entry name" value="RRM_dom"/>
</dbReference>
<dbReference type="Pfam" id="PF00076">
    <property type="entry name" value="RRM_1"/>
    <property type="match status" value="6"/>
</dbReference>
<dbReference type="OrthoDB" id="439639at2759"/>
<keyword evidence="4 6" id="KW-0694">RNA-binding</keyword>
<dbReference type="InterPro" id="IPR051945">
    <property type="entry name" value="RRM_MRD1_RNA_proc_ribogen"/>
</dbReference>
<dbReference type="FunCoup" id="A0A6P8ZMS4">
    <property type="interactions" value="1924"/>
</dbReference>
<dbReference type="CDD" id="cd12318">
    <property type="entry name" value="RRM5_RBM19_like"/>
    <property type="match status" value="1"/>
</dbReference>
<feature type="domain" description="RRM" evidence="8">
    <location>
        <begin position="543"/>
        <end position="615"/>
    </location>
</feature>
<reference evidence="10" key="1">
    <citation type="submission" date="2025-08" db="UniProtKB">
        <authorList>
            <consortium name="RefSeq"/>
        </authorList>
    </citation>
    <scope>IDENTIFICATION</scope>
    <source>
        <tissue evidence="10">Total insect</tissue>
    </source>
</reference>
<dbReference type="InterPro" id="IPR035979">
    <property type="entry name" value="RBD_domain_sf"/>
</dbReference>
<dbReference type="InParanoid" id="A0A6P8ZMS4"/>
<dbReference type="SMART" id="SM00360">
    <property type="entry name" value="RRM"/>
    <property type="match status" value="6"/>
</dbReference>
<dbReference type="AlphaFoldDB" id="A0A6P8ZMS4"/>
<gene>
    <name evidence="10" type="primary">LOC117645198</name>
</gene>
<dbReference type="RefSeq" id="XP_034241109.1">
    <property type="nucleotide sequence ID" value="XM_034385218.1"/>
</dbReference>
<evidence type="ECO:0000256" key="4">
    <source>
        <dbReference type="ARBA" id="ARBA00022884"/>
    </source>
</evidence>
<feature type="domain" description="RRM" evidence="8">
    <location>
        <begin position="652"/>
        <end position="735"/>
    </location>
</feature>
<dbReference type="Gene3D" id="3.30.70.330">
    <property type="match status" value="6"/>
</dbReference>
<comment type="subcellular location">
    <subcellularLocation>
        <location evidence="1">Nucleus</location>
    </subcellularLocation>
</comment>
<dbReference type="KEGG" id="tpal:117645198"/>
<dbReference type="GeneID" id="117645198"/>
<feature type="region of interest" description="Disordered" evidence="7">
    <location>
        <begin position="216"/>
        <end position="249"/>
    </location>
</feature>
<dbReference type="FunFam" id="3.30.70.330:FF:000277">
    <property type="entry name" value="RNA binding motif protein 19"/>
    <property type="match status" value="1"/>
</dbReference>
<protein>
    <submittedName>
        <fullName evidence="10">Probable RNA-binding protein 19 isoform X1</fullName>
    </submittedName>
</protein>
<evidence type="ECO:0000256" key="7">
    <source>
        <dbReference type="SAM" id="MobiDB-lite"/>
    </source>
</evidence>
<accession>A0A6P8ZMS4</accession>
<feature type="region of interest" description="Disordered" evidence="7">
    <location>
        <begin position="616"/>
        <end position="649"/>
    </location>
</feature>